<protein>
    <submittedName>
        <fullName evidence="1">Uncharacterized protein</fullName>
    </submittedName>
</protein>
<name>A0ACB0YF70_MELEN</name>
<accession>A0ACB0YF70</accession>
<dbReference type="EMBL" id="CAVMJV010000011">
    <property type="protein sequence ID" value="CAK5044118.1"/>
    <property type="molecule type" value="Genomic_DNA"/>
</dbReference>
<reference evidence="1" key="1">
    <citation type="submission" date="2023-11" db="EMBL/GenBank/DDBJ databases">
        <authorList>
            <person name="Poullet M."/>
        </authorList>
    </citation>
    <scope>NUCLEOTIDE SEQUENCE</scope>
    <source>
        <strain evidence="1">E1834</strain>
    </source>
</reference>
<comment type="caution">
    <text evidence="1">The sequence shown here is derived from an EMBL/GenBank/DDBJ whole genome shotgun (WGS) entry which is preliminary data.</text>
</comment>
<proteinExistence type="predicted"/>
<evidence type="ECO:0000313" key="2">
    <source>
        <dbReference type="Proteomes" id="UP001497535"/>
    </source>
</evidence>
<dbReference type="Proteomes" id="UP001497535">
    <property type="component" value="Unassembled WGS sequence"/>
</dbReference>
<organism evidence="1 2">
    <name type="scientific">Meloidogyne enterolobii</name>
    <name type="common">Root-knot nematode worm</name>
    <name type="synonym">Meloidogyne mayaguensis</name>
    <dbReference type="NCBI Taxonomy" id="390850"/>
    <lineage>
        <taxon>Eukaryota</taxon>
        <taxon>Metazoa</taxon>
        <taxon>Ecdysozoa</taxon>
        <taxon>Nematoda</taxon>
        <taxon>Chromadorea</taxon>
        <taxon>Rhabditida</taxon>
        <taxon>Tylenchina</taxon>
        <taxon>Tylenchomorpha</taxon>
        <taxon>Tylenchoidea</taxon>
        <taxon>Meloidogynidae</taxon>
        <taxon>Meloidogyninae</taxon>
        <taxon>Meloidogyne</taxon>
    </lineage>
</organism>
<sequence length="329" mass="37458">MLFPSFLLSIVIINLSLINSQQQKQRATTNQSQKSEVKVKGSVGVTILVKKFLKFLKIFKFIFFWVKNGLVKQQGLLETDAPLTLWCQAVEISNSNRRSPVTALPAEEIYFTHNGKTHVANFSEGSNYNGTLDITEVYVDHAGQWTCHVKTKDHGLVYGTITVYIRPVVLSNTRLRIYDIPEQKFQFEGSTKTVIRGSDVLLTCPVYGNPKVQFVWFKGAQDIGDERIHVDNNGTLLIKNVTYLDHGIYTCKAVNTITDRFSSVNKKLQSTVSIERYLRIKSEFSWLLPLGVIILLVFLLLFIIVFCEMRKRRKEQKQLISVNSGADDD</sequence>
<evidence type="ECO:0000313" key="1">
    <source>
        <dbReference type="EMBL" id="CAK5044118.1"/>
    </source>
</evidence>
<gene>
    <name evidence="1" type="ORF">MENTE1834_LOCUS11350</name>
</gene>
<keyword evidence="2" id="KW-1185">Reference proteome</keyword>